<evidence type="ECO:0000256" key="3">
    <source>
        <dbReference type="ARBA" id="ARBA00022525"/>
    </source>
</evidence>
<dbReference type="InterPro" id="IPR029058">
    <property type="entry name" value="AB_hydrolase_fold"/>
</dbReference>
<reference evidence="6 7" key="1">
    <citation type="submission" date="2015-12" db="EMBL/GenBank/DDBJ databases">
        <title>The genome of Folsomia candida.</title>
        <authorList>
            <person name="Faddeeva A."/>
            <person name="Derks M.F."/>
            <person name="Anvar Y."/>
            <person name="Smit S."/>
            <person name="Van Straalen N."/>
            <person name="Roelofs D."/>
        </authorList>
    </citation>
    <scope>NUCLEOTIDE SEQUENCE [LARGE SCALE GENOMIC DNA]</scope>
    <source>
        <strain evidence="6 7">VU population</strain>
        <tissue evidence="6">Whole body</tissue>
    </source>
</reference>
<keyword evidence="3" id="KW-0964">Secreted</keyword>
<dbReference type="OrthoDB" id="199913at2759"/>
<protein>
    <submittedName>
        <fullName evidence="6">Lipase member H</fullName>
    </submittedName>
</protein>
<comment type="similarity">
    <text evidence="2 4">Belongs to the AB hydrolase superfamily. Lipase family.</text>
</comment>
<dbReference type="GO" id="GO:0016042">
    <property type="term" value="P:lipid catabolic process"/>
    <property type="evidence" value="ECO:0007669"/>
    <property type="project" value="TreeGrafter"/>
</dbReference>
<feature type="domain" description="Lipase" evidence="5">
    <location>
        <begin position="80"/>
        <end position="223"/>
    </location>
</feature>
<dbReference type="PANTHER" id="PTHR11610:SF173">
    <property type="entry name" value="LIPASE DOMAIN-CONTAINING PROTEIN-RELATED"/>
    <property type="match status" value="1"/>
</dbReference>
<evidence type="ECO:0000256" key="2">
    <source>
        <dbReference type="ARBA" id="ARBA00010701"/>
    </source>
</evidence>
<organism evidence="6 7">
    <name type="scientific">Folsomia candida</name>
    <name type="common">Springtail</name>
    <dbReference type="NCBI Taxonomy" id="158441"/>
    <lineage>
        <taxon>Eukaryota</taxon>
        <taxon>Metazoa</taxon>
        <taxon>Ecdysozoa</taxon>
        <taxon>Arthropoda</taxon>
        <taxon>Hexapoda</taxon>
        <taxon>Collembola</taxon>
        <taxon>Entomobryomorpha</taxon>
        <taxon>Isotomoidea</taxon>
        <taxon>Isotomidae</taxon>
        <taxon>Proisotominae</taxon>
        <taxon>Folsomia</taxon>
    </lineage>
</organism>
<sequence>MLNPSFDDFDTGGYNVMTGLKKFITTRNPNCNQGEPNRNRWLGSVPVYTENRTEPKLLLPVRFLFQVFENRTEPAGNFANNWMTSFNPNIIFMDWSALSGKIIFPLDFAPLYFAAKSNLETAGKRMVNFIQWLDNEGVIDLDKIHVIGTSLGAQLAGRVGRDFQLAMGGRKIPRISGLDPAGPFFYPSLPEWIIDKSDAYFVDLYHSNAGEFGTDRLDGHADFISSLNFLKIPPTLEVKTYLIPKINKFQIISHLWEFILKILDHKFLVNNLIDRIAVNNGQSQPGCNAGSNILFCSHQTAQYLFADSIDNAYVACQCSQRELDLKNFEICVGQCPNPVFAGIYTPHTARGQYYIDVPYPLKSPPFLSNYFFNTIPILGK</sequence>
<proteinExistence type="inferred from homology"/>
<evidence type="ECO:0000313" key="6">
    <source>
        <dbReference type="EMBL" id="OXA49335.1"/>
    </source>
</evidence>
<evidence type="ECO:0000256" key="1">
    <source>
        <dbReference type="ARBA" id="ARBA00004613"/>
    </source>
</evidence>
<dbReference type="Proteomes" id="UP000198287">
    <property type="component" value="Unassembled WGS sequence"/>
</dbReference>
<dbReference type="Gene3D" id="3.40.50.1820">
    <property type="entry name" value="alpha/beta hydrolase"/>
    <property type="match status" value="2"/>
</dbReference>
<evidence type="ECO:0000259" key="5">
    <source>
        <dbReference type="Pfam" id="PF00151"/>
    </source>
</evidence>
<keyword evidence="7" id="KW-1185">Reference proteome</keyword>
<dbReference type="STRING" id="158441.A0A226DV12"/>
<comment type="subcellular location">
    <subcellularLocation>
        <location evidence="1">Secreted</location>
    </subcellularLocation>
</comment>
<evidence type="ECO:0000313" key="7">
    <source>
        <dbReference type="Proteomes" id="UP000198287"/>
    </source>
</evidence>
<accession>A0A226DV12</accession>
<dbReference type="InterPro" id="IPR000734">
    <property type="entry name" value="TAG_lipase"/>
</dbReference>
<evidence type="ECO:0000256" key="4">
    <source>
        <dbReference type="RuleBase" id="RU004262"/>
    </source>
</evidence>
<name>A0A226DV12_FOLCA</name>
<dbReference type="EMBL" id="LNIX01000010">
    <property type="protein sequence ID" value="OXA49335.1"/>
    <property type="molecule type" value="Genomic_DNA"/>
</dbReference>
<dbReference type="Pfam" id="PF00151">
    <property type="entry name" value="Lipase"/>
    <property type="match status" value="1"/>
</dbReference>
<gene>
    <name evidence="6" type="ORF">Fcan01_15415</name>
</gene>
<dbReference type="PANTHER" id="PTHR11610">
    <property type="entry name" value="LIPASE"/>
    <property type="match status" value="1"/>
</dbReference>
<dbReference type="AlphaFoldDB" id="A0A226DV12"/>
<dbReference type="GO" id="GO:0016298">
    <property type="term" value="F:lipase activity"/>
    <property type="evidence" value="ECO:0007669"/>
    <property type="project" value="InterPro"/>
</dbReference>
<dbReference type="SUPFAM" id="SSF53474">
    <property type="entry name" value="alpha/beta-Hydrolases"/>
    <property type="match status" value="1"/>
</dbReference>
<dbReference type="InterPro" id="IPR013818">
    <property type="entry name" value="Lipase"/>
</dbReference>
<dbReference type="GO" id="GO:0005615">
    <property type="term" value="C:extracellular space"/>
    <property type="evidence" value="ECO:0007669"/>
    <property type="project" value="TreeGrafter"/>
</dbReference>
<comment type="caution">
    <text evidence="6">The sequence shown here is derived from an EMBL/GenBank/DDBJ whole genome shotgun (WGS) entry which is preliminary data.</text>
</comment>